<keyword evidence="1" id="KW-0812">Transmembrane</keyword>
<keyword evidence="1" id="KW-1133">Transmembrane helix</keyword>
<accession>A0ABT0GB55</accession>
<sequence>MTHSLRRAGAAIAALIAGLIVVLALSPAANAAAPPDAQTVVSNWKKDPLYTVSGSPLTSDQQSDISDALKGADSKIYAVALPDGTIDNSNVASYTGQLTSALSAAGRPSATVVVLDGMTMFTASTAIPQNLAGQLAKRSTSANSDVVDGFKDFANRVDLAVSGDRNALDSGSQANPGAGGTAALIGLGALALVGGGGYFLYSSNKKKKRAIQEAKDLAAVKQTVDEDVTKLGEEITALDTDVKLAGEGGQHIQEWQTALDSYEKAKTQLAAVQRPDQVREVTQTLEDGRYALAVVKAKVNNEPVPERRAPCFFNPQHGPSVRDVRWAPPGGAVRDVPACRMDAEAVERGFDPQMREVMVDGQRRPYYDAGPAYTPYAYGYYGGFGDIMTGMFIGTMMGGLLSGGWGYGGYGAGYAEGYADGGGDFGGGGGDFGGFGDFGGGGGDFGGGDFGGGDFGGGDW</sequence>
<evidence type="ECO:0000256" key="1">
    <source>
        <dbReference type="SAM" id="Phobius"/>
    </source>
</evidence>
<feature type="signal peptide" evidence="2">
    <location>
        <begin position="1"/>
        <end position="31"/>
    </location>
</feature>
<evidence type="ECO:0000313" key="3">
    <source>
        <dbReference type="EMBL" id="MCK2221311.1"/>
    </source>
</evidence>
<protein>
    <recommendedName>
        <fullName evidence="5">TPM domain-containing protein</fullName>
    </recommendedName>
</protein>
<feature type="transmembrane region" description="Helical" evidence="1">
    <location>
        <begin position="182"/>
        <end position="201"/>
    </location>
</feature>
<name>A0ABT0GB55_9ACTN</name>
<organism evidence="3 4">
    <name type="scientific">Actinomadura luzonensis</name>
    <dbReference type="NCBI Taxonomy" id="2805427"/>
    <lineage>
        <taxon>Bacteria</taxon>
        <taxon>Bacillati</taxon>
        <taxon>Actinomycetota</taxon>
        <taxon>Actinomycetes</taxon>
        <taxon>Streptosporangiales</taxon>
        <taxon>Thermomonosporaceae</taxon>
        <taxon>Actinomadura</taxon>
    </lineage>
</organism>
<feature type="chain" id="PRO_5045523514" description="TPM domain-containing protein" evidence="2">
    <location>
        <begin position="32"/>
        <end position="460"/>
    </location>
</feature>
<proteinExistence type="predicted"/>
<keyword evidence="4" id="KW-1185">Reference proteome</keyword>
<dbReference type="Proteomes" id="UP001317259">
    <property type="component" value="Unassembled WGS sequence"/>
</dbReference>
<dbReference type="RefSeq" id="WP_242373757.1">
    <property type="nucleotide sequence ID" value="NZ_JAKRKC020000003.1"/>
</dbReference>
<keyword evidence="1" id="KW-0472">Membrane</keyword>
<evidence type="ECO:0000256" key="2">
    <source>
        <dbReference type="SAM" id="SignalP"/>
    </source>
</evidence>
<keyword evidence="2" id="KW-0732">Signal</keyword>
<reference evidence="3 4" key="1">
    <citation type="submission" date="2022-04" db="EMBL/GenBank/DDBJ databases">
        <title>Genome draft of Actinomadura sp. ATCC 31491.</title>
        <authorList>
            <person name="Shi X."/>
            <person name="Du Y."/>
        </authorList>
    </citation>
    <scope>NUCLEOTIDE SEQUENCE [LARGE SCALE GENOMIC DNA]</scope>
    <source>
        <strain evidence="3 4">ATCC 31491</strain>
    </source>
</reference>
<evidence type="ECO:0008006" key="5">
    <source>
        <dbReference type="Google" id="ProtNLM"/>
    </source>
</evidence>
<evidence type="ECO:0000313" key="4">
    <source>
        <dbReference type="Proteomes" id="UP001317259"/>
    </source>
</evidence>
<gene>
    <name evidence="3" type="ORF">MF672_047035</name>
</gene>
<dbReference type="EMBL" id="JAKRKC020000003">
    <property type="protein sequence ID" value="MCK2221311.1"/>
    <property type="molecule type" value="Genomic_DNA"/>
</dbReference>
<comment type="caution">
    <text evidence="3">The sequence shown here is derived from an EMBL/GenBank/DDBJ whole genome shotgun (WGS) entry which is preliminary data.</text>
</comment>